<keyword evidence="11" id="KW-1185">Reference proteome</keyword>
<dbReference type="Gene3D" id="3.30.160.60">
    <property type="entry name" value="Classic Zinc Finger"/>
    <property type="match status" value="3"/>
</dbReference>
<dbReference type="PANTHER" id="PTHR16515:SF57">
    <property type="entry name" value="ZINC FINGER PROTEIN 154-LIKE"/>
    <property type="match status" value="1"/>
</dbReference>
<gene>
    <name evidence="10" type="ORF">niasHT_015096</name>
</gene>
<dbReference type="GO" id="GO:0000122">
    <property type="term" value="P:negative regulation of transcription by RNA polymerase II"/>
    <property type="evidence" value="ECO:0007669"/>
    <property type="project" value="UniProtKB-ARBA"/>
</dbReference>
<feature type="region of interest" description="Disordered" evidence="8">
    <location>
        <begin position="40"/>
        <end position="64"/>
    </location>
</feature>
<name>A0ABD2L9S7_9BILA</name>
<dbReference type="EMBL" id="JBICBT010000491">
    <property type="protein sequence ID" value="KAL3111898.1"/>
    <property type="molecule type" value="Genomic_DNA"/>
</dbReference>
<dbReference type="SUPFAM" id="SSF57667">
    <property type="entry name" value="beta-beta-alpha zinc fingers"/>
    <property type="match status" value="3"/>
</dbReference>
<feature type="compositionally biased region" description="Basic and acidic residues" evidence="8">
    <location>
        <begin position="639"/>
        <end position="652"/>
    </location>
</feature>
<feature type="compositionally biased region" description="Basic residues" evidence="8">
    <location>
        <begin position="401"/>
        <end position="415"/>
    </location>
</feature>
<keyword evidence="6" id="KW-0539">Nucleus</keyword>
<keyword evidence="3" id="KW-0677">Repeat</keyword>
<feature type="region of interest" description="Disordered" evidence="8">
    <location>
        <begin position="791"/>
        <end position="814"/>
    </location>
</feature>
<keyword evidence="2" id="KW-0479">Metal-binding</keyword>
<feature type="region of interest" description="Disordered" evidence="8">
    <location>
        <begin position="352"/>
        <end position="459"/>
    </location>
</feature>
<feature type="domain" description="C2H2-type" evidence="9">
    <location>
        <begin position="240"/>
        <end position="262"/>
    </location>
</feature>
<feature type="region of interest" description="Disordered" evidence="8">
    <location>
        <begin position="134"/>
        <end position="179"/>
    </location>
</feature>
<dbReference type="PANTHER" id="PTHR16515">
    <property type="entry name" value="PR DOMAIN ZINC FINGER PROTEIN"/>
    <property type="match status" value="1"/>
</dbReference>
<evidence type="ECO:0000256" key="2">
    <source>
        <dbReference type="ARBA" id="ARBA00022723"/>
    </source>
</evidence>
<comment type="caution">
    <text evidence="10">The sequence shown here is derived from an EMBL/GenBank/DDBJ whole genome shotgun (WGS) entry which is preliminary data.</text>
</comment>
<keyword evidence="5" id="KW-0862">Zinc</keyword>
<dbReference type="PROSITE" id="PS00028">
    <property type="entry name" value="ZINC_FINGER_C2H2_1"/>
    <property type="match status" value="6"/>
</dbReference>
<dbReference type="GO" id="GO:0005634">
    <property type="term" value="C:nucleus"/>
    <property type="evidence" value="ECO:0007669"/>
    <property type="project" value="UniProtKB-SubCell"/>
</dbReference>
<keyword evidence="4 7" id="KW-0863">Zinc-finger</keyword>
<feature type="compositionally biased region" description="Basic and acidic residues" evidence="8">
    <location>
        <begin position="145"/>
        <end position="158"/>
    </location>
</feature>
<evidence type="ECO:0000256" key="1">
    <source>
        <dbReference type="ARBA" id="ARBA00004123"/>
    </source>
</evidence>
<dbReference type="InterPro" id="IPR013087">
    <property type="entry name" value="Znf_C2H2_type"/>
</dbReference>
<evidence type="ECO:0000256" key="3">
    <source>
        <dbReference type="ARBA" id="ARBA00022737"/>
    </source>
</evidence>
<dbReference type="FunFam" id="3.30.160.60:FF:000446">
    <property type="entry name" value="Zinc finger protein"/>
    <property type="match status" value="1"/>
</dbReference>
<evidence type="ECO:0000313" key="11">
    <source>
        <dbReference type="Proteomes" id="UP001620626"/>
    </source>
</evidence>
<dbReference type="SMART" id="SM00355">
    <property type="entry name" value="ZnF_C2H2"/>
    <property type="match status" value="8"/>
</dbReference>
<evidence type="ECO:0000256" key="5">
    <source>
        <dbReference type="ARBA" id="ARBA00022833"/>
    </source>
</evidence>
<feature type="region of interest" description="Disordered" evidence="8">
    <location>
        <begin position="639"/>
        <end position="692"/>
    </location>
</feature>
<evidence type="ECO:0000256" key="4">
    <source>
        <dbReference type="ARBA" id="ARBA00022771"/>
    </source>
</evidence>
<dbReference type="Pfam" id="PF00096">
    <property type="entry name" value="zf-C2H2"/>
    <property type="match status" value="1"/>
</dbReference>
<sequence>MDTGSQELNACAECGFTTRDWALFTRHVERHESAGGIINSRKSSKTVPTSPGAMDEGVEAEDGGGGTDFQHLLDLALPKIEDLDNSTTNCSAEDEMIIGRLADLSRFLNANHHNRSDNSSSPVDLSSAEKRFKIENGEDEEEEHEEKITERNSLEEPRHKTKRRSSKNNGTSGGGGAGKTTHKCPHCTFTTYMSQHMKSHLRAHENFIGQMYVCDVCGMAFSQKANMHRHRGTHSGVKPYECRFCQKRFFRKDQMQEHSMTHIKTGDDFDCPVSGCECKFSQHSLLRQHLDERHAISATQQAHCKRCTLQFANSRRLLLHYQTKHDEYYNAVSPVPDGHSPVKRLVVVNNSSTNASPASSSCGGNRSAAASSTRTRPCASSSAPTAAAPSGSASGAASANAKRRSRKRPSARRQRSNSSGDGTGGAMYPLPKVAAKMDSAANNKRGAATANPAPHNQQQSSVNAYNVEELLRLNSAAANASANEAKQNGVITTNQQQTTVLKLSPPAASIAPSSSSSCAGFDLFRDQLLRNTSIFAQQLGTAVPPPFSVLPMAHRGQQQMAAAAAHLFMQSFLMPVQQQHNKNPSAIGHNQNMANKGMSNLPTEEEPHGTNISPKHLPLAKSPDCRGLVLNGFNAREEEKEDMECKQQEEHTTNSSCTPPMICSSNNNKMMMHDGNMEEEGSESESGGGASILDSKKQCEEMVNKNKAEQKNSIMVGHLSSSAITTAPQALPNASSSTSSALLSVPTAARHGTNNSSAHSSTTHSPSSSSSSTSSSSCAASSHAVVIGGESSASSTGAMNGTGAGGASTSVENSPIKDLNNKLLSRALMNASVSSACPSNADNGTGTGGGGGDLLLKGLMMLEPSSANGTAGGDSMDCAHCGLIFIDQTLYLLHKGLHSEADPWRCNLCGQSCSDKYTFTTHMISSDHS</sequence>
<dbReference type="GO" id="GO:0008270">
    <property type="term" value="F:zinc ion binding"/>
    <property type="evidence" value="ECO:0007669"/>
    <property type="project" value="UniProtKB-KW"/>
</dbReference>
<dbReference type="Proteomes" id="UP001620626">
    <property type="component" value="Unassembled WGS sequence"/>
</dbReference>
<dbReference type="InterPro" id="IPR050331">
    <property type="entry name" value="Zinc_finger"/>
</dbReference>
<organism evidence="10 11">
    <name type="scientific">Heterodera trifolii</name>
    <dbReference type="NCBI Taxonomy" id="157864"/>
    <lineage>
        <taxon>Eukaryota</taxon>
        <taxon>Metazoa</taxon>
        <taxon>Ecdysozoa</taxon>
        <taxon>Nematoda</taxon>
        <taxon>Chromadorea</taxon>
        <taxon>Rhabditida</taxon>
        <taxon>Tylenchina</taxon>
        <taxon>Tylenchomorpha</taxon>
        <taxon>Tylenchoidea</taxon>
        <taxon>Heteroderidae</taxon>
        <taxon>Heteroderinae</taxon>
        <taxon>Heterodera</taxon>
    </lineage>
</organism>
<reference evidence="10 11" key="1">
    <citation type="submission" date="2024-10" db="EMBL/GenBank/DDBJ databases">
        <authorList>
            <person name="Kim D."/>
        </authorList>
    </citation>
    <scope>NUCLEOTIDE SEQUENCE [LARGE SCALE GENOMIC DNA]</scope>
    <source>
        <strain evidence="10">BH-2024</strain>
    </source>
</reference>
<proteinExistence type="predicted"/>
<dbReference type="AlphaFoldDB" id="A0ABD2L9S7"/>
<feature type="compositionally biased region" description="Polar residues" evidence="8">
    <location>
        <begin position="362"/>
        <end position="375"/>
    </location>
</feature>
<feature type="compositionally biased region" description="Low complexity" evidence="8">
    <location>
        <begin position="376"/>
        <end position="400"/>
    </location>
</feature>
<dbReference type="FunFam" id="3.30.160.60:FF:003608">
    <property type="entry name" value="Zinc finger and BTB domain-containing 32"/>
    <property type="match status" value="1"/>
</dbReference>
<evidence type="ECO:0000259" key="9">
    <source>
        <dbReference type="PROSITE" id="PS50157"/>
    </source>
</evidence>
<feature type="compositionally biased region" description="Polar residues" evidence="8">
    <location>
        <begin position="653"/>
        <end position="669"/>
    </location>
</feature>
<feature type="compositionally biased region" description="Low complexity" evidence="8">
    <location>
        <begin position="756"/>
        <end position="776"/>
    </location>
</feature>
<evidence type="ECO:0000256" key="6">
    <source>
        <dbReference type="ARBA" id="ARBA00023242"/>
    </source>
</evidence>
<feature type="region of interest" description="Disordered" evidence="8">
    <location>
        <begin position="749"/>
        <end position="776"/>
    </location>
</feature>
<feature type="domain" description="C2H2-type" evidence="9">
    <location>
        <begin position="212"/>
        <end position="239"/>
    </location>
</feature>
<dbReference type="PROSITE" id="PS50157">
    <property type="entry name" value="ZINC_FINGER_C2H2_2"/>
    <property type="match status" value="3"/>
</dbReference>
<evidence type="ECO:0000256" key="7">
    <source>
        <dbReference type="PROSITE-ProRule" id="PRU00042"/>
    </source>
</evidence>
<feature type="compositionally biased region" description="Low complexity" evidence="8">
    <location>
        <begin position="352"/>
        <end position="361"/>
    </location>
</feature>
<comment type="subcellular location">
    <subcellularLocation>
        <location evidence="1">Nucleus</location>
    </subcellularLocation>
</comment>
<accession>A0ABD2L9S7</accession>
<evidence type="ECO:0000313" key="10">
    <source>
        <dbReference type="EMBL" id="KAL3111898.1"/>
    </source>
</evidence>
<protein>
    <recommendedName>
        <fullName evidence="9">C2H2-type domain-containing protein</fullName>
    </recommendedName>
</protein>
<feature type="domain" description="C2H2-type" evidence="9">
    <location>
        <begin position="876"/>
        <end position="903"/>
    </location>
</feature>
<dbReference type="InterPro" id="IPR036236">
    <property type="entry name" value="Znf_C2H2_sf"/>
</dbReference>
<evidence type="ECO:0000256" key="8">
    <source>
        <dbReference type="SAM" id="MobiDB-lite"/>
    </source>
</evidence>